<feature type="compositionally biased region" description="Basic and acidic residues" evidence="1">
    <location>
        <begin position="1330"/>
        <end position="1345"/>
    </location>
</feature>
<dbReference type="GO" id="GO:0003729">
    <property type="term" value="F:mRNA binding"/>
    <property type="evidence" value="ECO:0007669"/>
    <property type="project" value="InterPro"/>
</dbReference>
<feature type="compositionally biased region" description="Basic and acidic residues" evidence="1">
    <location>
        <begin position="1359"/>
        <end position="1385"/>
    </location>
</feature>
<proteinExistence type="predicted"/>
<feature type="region of interest" description="Disordered" evidence="1">
    <location>
        <begin position="1324"/>
        <end position="1420"/>
    </location>
</feature>
<dbReference type="SUPFAM" id="SSF48464">
    <property type="entry name" value="ENTH/VHS domain"/>
    <property type="match status" value="1"/>
</dbReference>
<feature type="compositionally biased region" description="Basic residues" evidence="1">
    <location>
        <begin position="368"/>
        <end position="378"/>
    </location>
</feature>
<dbReference type="EMBL" id="CADEPI010000371">
    <property type="protein sequence ID" value="CAB3384771.1"/>
    <property type="molecule type" value="Genomic_DNA"/>
</dbReference>
<feature type="compositionally biased region" description="Low complexity" evidence="1">
    <location>
        <begin position="401"/>
        <end position="414"/>
    </location>
</feature>
<feature type="compositionally biased region" description="Basic and acidic residues" evidence="1">
    <location>
        <begin position="1058"/>
        <end position="1068"/>
    </location>
</feature>
<feature type="compositionally biased region" description="Low complexity" evidence="1">
    <location>
        <begin position="320"/>
        <end position="333"/>
    </location>
</feature>
<evidence type="ECO:0000313" key="3">
    <source>
        <dbReference type="EMBL" id="CAB3384771.1"/>
    </source>
</evidence>
<feature type="compositionally biased region" description="Basic and acidic residues" evidence="1">
    <location>
        <begin position="475"/>
        <end position="490"/>
    </location>
</feature>
<evidence type="ECO:0000313" key="4">
    <source>
        <dbReference type="Proteomes" id="UP000494165"/>
    </source>
</evidence>
<dbReference type="PROSITE" id="PS51391">
    <property type="entry name" value="CID"/>
    <property type="match status" value="1"/>
</dbReference>
<feature type="compositionally biased region" description="Gly residues" evidence="1">
    <location>
        <begin position="766"/>
        <end position="775"/>
    </location>
</feature>
<dbReference type="InterPro" id="IPR047415">
    <property type="entry name" value="Pcf11_CID"/>
</dbReference>
<accession>A0A8S1DVN3</accession>
<feature type="compositionally biased region" description="Pro residues" evidence="1">
    <location>
        <begin position="781"/>
        <end position="792"/>
    </location>
</feature>
<feature type="region of interest" description="Disordered" evidence="1">
    <location>
        <begin position="635"/>
        <end position="793"/>
    </location>
</feature>
<feature type="region of interest" description="Disordered" evidence="1">
    <location>
        <begin position="1470"/>
        <end position="1511"/>
    </location>
</feature>
<feature type="compositionally biased region" description="Basic and acidic residues" evidence="1">
    <location>
        <begin position="448"/>
        <end position="467"/>
    </location>
</feature>
<dbReference type="Pfam" id="PF23228">
    <property type="entry name" value="zf_PCFS4"/>
    <property type="match status" value="1"/>
</dbReference>
<sequence length="1537" mass="169831">MELDRAGQEVIKEFKSSLADLVVNSRPLIQMLTMLADENKSIAPAIVDAVEKQLAKAEPKCKLPVFYLIDSICKNVKKVYIDLFMTNLVTNFCNVFEEVDEKTRASLFKLRNSWTDIFPATKLYALDARVQLLDPAWPIAQLPVSKASKASSIHVNPKFLQGAPDDLKNKDLLLKKKQELLKLQEKKVALELLQARASAKQTAVPATNVTNLTKSSADKQRKAPKPVPMLLGAQSILLKPNVAARPVIRPATITAARPPEWAGTAPSIPLPAPAPLSPSKDPRLERAKARLEEKKEKESSSGGSKKKSDKGSEKSEKSSKSSSRSSSSSPGKSCSKKESKKSGSKGAAGSASGSASGADGLFKEVKSVHLRNYKRRARSVSSSPEPPADSSKGGEQKNKPTAATTSAAAAAAAAMELDIDLRKLESPPAAKKRPNSPDASSSPKRSKHAEMLDHVSGRLFGHEDVDLRQIAGSRSELKRAPDWARFKESNPDSYRSPLKNCNWENGSDVSLSDLEPQQQSQQPAMPKIDAPAAAAAAAAASAAPAGGRRSGEFDSLGRPLLCKLSEEGRERRRSSEDVDLRALLAEPADDAQDNSEKINLMIAQADEQLNNGTLNMTEYKTLLRQVVQINEASKLREAQRRDEQENWQGGGSPWQDEDSRDSGKASPEDQNAREGTDRRPRRRDDDGRSHDVDERFPSQRRDYQPHRRFNRGGGRWNNNNNNMNNWGDSMWGGPRPPFQRGGPPRPYSRPPDFGHPPPPRFWGQQQFGGGRGGEQFQGTSRPPPNRADLPPPDPRELALAKANYPRDLVIDGLSRMVRYYGDETFILLSYDDPREVSFFPEERTIEFENGYKVTMMIGSPPKDVMIGGSMHRIKLGAPTRELNIDGVDYSCYFGGAPIQIELNGRPMRVQLHGPPPRVKIGEFRRTDYCAGKITMSIDAMAHVPVFLDATHQLVQIGGVPHVIRFVDSLRRVLINGQPFVFDYGGLPQPVWVHGHRHYIGLTALPPGLVPGRVILVNMEGGRLPSPPQTAQPPQEESHVPALPMIGAKSSTSVPIKKGPLDKTSEPRKTPLTRSILNTKPHLDVLSNLIPSAPIVSSSSYSYQSHKDKEADKEAAIPALPADLAELMAKLTEHGFIQSANAVEAKKKEEVEKKEQYKPVTFAPESLKTRQTGAYAGLYCGIQCSTCGLRFAPEQTLKYSQHLDWHFRQNRRDKDSAKKAQSRKWYYDVSDWIQFEEIEDLEERAQSLFETQAEEEKAEEGEAEVPSVAATENEEHCEVCHEHFENFFAQDKEEWHLRDAVRVEGLVYHPHCYQDLQNRLNNTAESTDMNESSKEEEAEEPAKVEEPESAEVAPEEEKMEVDNEMAKVEDAEEDKGQIVKVKTEPHSEDEDPEQAAKAEAETESAEMPEVKVKSEPMDFEEEEDVALPLVQATVDTTTSELKSSIDGNVELSVAATHVAPPAAKIKITITTPAPAPPVKQPEVTAPEAETPEADEDEAPVAPPRDLEFELKPRLRGRKLTEMPPVLKGREDSALCSIM</sequence>
<name>A0A8S1DVN3_9INSE</name>
<feature type="compositionally biased region" description="Acidic residues" evidence="1">
    <location>
        <begin position="1346"/>
        <end position="1358"/>
    </location>
</feature>
<feature type="region of interest" description="Disordered" evidence="1">
    <location>
        <begin position="259"/>
        <end position="531"/>
    </location>
</feature>
<dbReference type="OrthoDB" id="343582at2759"/>
<keyword evidence="4" id="KW-1185">Reference proteome</keyword>
<feature type="domain" description="CID" evidence="2">
    <location>
        <begin position="6"/>
        <end position="134"/>
    </location>
</feature>
<dbReference type="InterPro" id="IPR006569">
    <property type="entry name" value="CID_dom"/>
</dbReference>
<feature type="compositionally biased region" description="Basic and acidic residues" evidence="1">
    <location>
        <begin position="309"/>
        <end position="319"/>
    </location>
</feature>
<dbReference type="PANTHER" id="PTHR15921:SF3">
    <property type="entry name" value="PRE-MRNA CLEAVAGE COMPLEX 2 PROTEIN PCF11"/>
    <property type="match status" value="1"/>
</dbReference>
<gene>
    <name evidence="3" type="ORF">CLODIP_2_CD13536</name>
</gene>
<dbReference type="InterPro" id="IPR008942">
    <property type="entry name" value="ENTH_VHS"/>
</dbReference>
<evidence type="ECO:0000259" key="2">
    <source>
        <dbReference type="PROSITE" id="PS51391"/>
    </source>
</evidence>
<feature type="compositionally biased region" description="Basic and acidic residues" evidence="1">
    <location>
        <begin position="660"/>
        <end position="705"/>
    </location>
</feature>
<feature type="compositionally biased region" description="Basic and acidic residues" evidence="1">
    <location>
        <begin position="635"/>
        <end position="644"/>
    </location>
</feature>
<dbReference type="PANTHER" id="PTHR15921">
    <property type="entry name" value="PRE-MRNA CLEAVAGE COMPLEX II"/>
    <property type="match status" value="1"/>
</dbReference>
<dbReference type="Proteomes" id="UP000494165">
    <property type="component" value="Unassembled WGS sequence"/>
</dbReference>
<dbReference type="GO" id="GO:0005849">
    <property type="term" value="C:mRNA cleavage factor complex"/>
    <property type="evidence" value="ECO:0007669"/>
    <property type="project" value="InterPro"/>
</dbReference>
<dbReference type="CDD" id="cd16982">
    <property type="entry name" value="CID_Pcf11"/>
    <property type="match status" value="1"/>
</dbReference>
<organism evidence="3 4">
    <name type="scientific">Cloeon dipterum</name>
    <dbReference type="NCBI Taxonomy" id="197152"/>
    <lineage>
        <taxon>Eukaryota</taxon>
        <taxon>Metazoa</taxon>
        <taxon>Ecdysozoa</taxon>
        <taxon>Arthropoda</taxon>
        <taxon>Hexapoda</taxon>
        <taxon>Insecta</taxon>
        <taxon>Pterygota</taxon>
        <taxon>Palaeoptera</taxon>
        <taxon>Ephemeroptera</taxon>
        <taxon>Pisciforma</taxon>
        <taxon>Baetidae</taxon>
        <taxon>Cloeon</taxon>
    </lineage>
</organism>
<dbReference type="GO" id="GO:0000993">
    <property type="term" value="F:RNA polymerase II complex binding"/>
    <property type="evidence" value="ECO:0007669"/>
    <property type="project" value="InterPro"/>
</dbReference>
<evidence type="ECO:0000256" key="1">
    <source>
        <dbReference type="SAM" id="MobiDB-lite"/>
    </source>
</evidence>
<feature type="compositionally biased region" description="Polar residues" evidence="1">
    <location>
        <begin position="502"/>
        <end position="523"/>
    </location>
</feature>
<feature type="compositionally biased region" description="Acidic residues" evidence="1">
    <location>
        <begin position="1488"/>
        <end position="1497"/>
    </location>
</feature>
<dbReference type="Pfam" id="PF04818">
    <property type="entry name" value="CID"/>
    <property type="match status" value="1"/>
</dbReference>
<feature type="compositionally biased region" description="Basic and acidic residues" evidence="1">
    <location>
        <begin position="280"/>
        <end position="299"/>
    </location>
</feature>
<reference evidence="3 4" key="1">
    <citation type="submission" date="2020-04" db="EMBL/GenBank/DDBJ databases">
        <authorList>
            <person name="Alioto T."/>
            <person name="Alioto T."/>
            <person name="Gomez Garrido J."/>
        </authorList>
    </citation>
    <scope>NUCLEOTIDE SEQUENCE [LARGE SCALE GENOMIC DNA]</scope>
</reference>
<feature type="compositionally biased region" description="Low complexity" evidence="1">
    <location>
        <begin position="716"/>
        <end position="727"/>
    </location>
</feature>
<dbReference type="InterPro" id="IPR021605">
    <property type="entry name" value="Pcf11_Clp1-ID"/>
</dbReference>
<dbReference type="InterPro" id="IPR057242">
    <property type="entry name" value="PCFS4-like"/>
</dbReference>
<dbReference type="GO" id="GO:0031124">
    <property type="term" value="P:mRNA 3'-end processing"/>
    <property type="evidence" value="ECO:0007669"/>
    <property type="project" value="InterPro"/>
</dbReference>
<dbReference type="Pfam" id="PF11526">
    <property type="entry name" value="Pfc11_Clp1_ID"/>
    <property type="match status" value="1"/>
</dbReference>
<protein>
    <recommendedName>
        <fullName evidence="2">CID domain-containing protein</fullName>
    </recommendedName>
</protein>
<comment type="caution">
    <text evidence="3">The sequence shown here is derived from an EMBL/GenBank/DDBJ whole genome shotgun (WGS) entry which is preliminary data.</text>
</comment>
<dbReference type="InterPro" id="IPR045154">
    <property type="entry name" value="PCF11-like"/>
</dbReference>
<dbReference type="Gene3D" id="1.25.40.90">
    <property type="match status" value="1"/>
</dbReference>
<dbReference type="GO" id="GO:0005737">
    <property type="term" value="C:cytoplasm"/>
    <property type="evidence" value="ECO:0007669"/>
    <property type="project" value="TreeGrafter"/>
</dbReference>
<feature type="compositionally biased region" description="Low complexity" evidence="1">
    <location>
        <begin position="344"/>
        <end position="358"/>
    </location>
</feature>
<dbReference type="SMART" id="SM00582">
    <property type="entry name" value="RPR"/>
    <property type="match status" value="1"/>
</dbReference>
<feature type="compositionally biased region" description="Pro residues" evidence="1">
    <location>
        <begin position="743"/>
        <end position="760"/>
    </location>
</feature>
<dbReference type="GO" id="GO:0006369">
    <property type="term" value="P:termination of RNA polymerase II transcription"/>
    <property type="evidence" value="ECO:0007669"/>
    <property type="project" value="InterPro"/>
</dbReference>
<feature type="region of interest" description="Disordered" evidence="1">
    <location>
        <begin position="1049"/>
        <end position="1069"/>
    </location>
</feature>